<accession>A0ABZ2D089</accession>
<dbReference type="EMBL" id="CP144918">
    <property type="protein sequence ID" value="WWA46468.1"/>
    <property type="molecule type" value="Genomic_DNA"/>
</dbReference>
<reference evidence="2 3" key="1">
    <citation type="submission" date="2024-02" db="EMBL/GenBank/DDBJ databases">
        <title>The whole genome sequence of five bacterial samples isolated from Abu Dhabi Sabkha-shore region.</title>
        <authorList>
            <person name="Sudalaimuthuasari N."/>
            <person name="Sarfraz B."/>
            <person name="Tuyisabe J.D."/>
            <person name="Mugisha Ntwali L.D.M."/>
            <person name="Ali A.I.A.A."/>
            <person name="Almansoori S.Z.A."/>
            <person name="Alajami H.S.A."/>
            <person name="Almeqbaali A.A.S."/>
            <person name="Kundu B."/>
            <person name="Saeed E.E."/>
            <person name="Sukumarinath V."/>
            <person name="Mishra A.K."/>
            <person name="Hazzouri K.M."/>
            <person name="Almaskari R."/>
            <person name="Sharma A.K."/>
            <person name="Amiri K.M.A."/>
        </authorList>
    </citation>
    <scope>NUCLEOTIDE SEQUENCE [LARGE SCALE GENOMIC DNA]</scope>
    <source>
        <strain evidence="3">kcgeb_sd</strain>
    </source>
</reference>
<organism evidence="2 3">
    <name type="scientific">Pelagerythrobacter marensis</name>
    <dbReference type="NCBI Taxonomy" id="543877"/>
    <lineage>
        <taxon>Bacteria</taxon>
        <taxon>Pseudomonadati</taxon>
        <taxon>Pseudomonadota</taxon>
        <taxon>Alphaproteobacteria</taxon>
        <taxon>Sphingomonadales</taxon>
        <taxon>Erythrobacteraceae</taxon>
        <taxon>Pelagerythrobacter</taxon>
    </lineage>
</organism>
<feature type="signal peptide" evidence="1">
    <location>
        <begin position="1"/>
        <end position="15"/>
    </location>
</feature>
<evidence type="ECO:0000313" key="3">
    <source>
        <dbReference type="Proteomes" id="UP001335183"/>
    </source>
</evidence>
<evidence type="ECO:0008006" key="4">
    <source>
        <dbReference type="Google" id="ProtNLM"/>
    </source>
</evidence>
<dbReference type="Proteomes" id="UP001335183">
    <property type="component" value="Chromosome"/>
</dbReference>
<dbReference type="RefSeq" id="WP_338445367.1">
    <property type="nucleotide sequence ID" value="NZ_CP144918.1"/>
</dbReference>
<keyword evidence="1" id="KW-0732">Signal</keyword>
<feature type="chain" id="PRO_5046095786" description="DUF885 domain-containing protein" evidence="1">
    <location>
        <begin position="16"/>
        <end position="440"/>
    </location>
</feature>
<dbReference type="PROSITE" id="PS51257">
    <property type="entry name" value="PROKAR_LIPOPROTEIN"/>
    <property type="match status" value="1"/>
</dbReference>
<protein>
    <recommendedName>
        <fullName evidence="4">DUF885 domain-containing protein</fullName>
    </recommendedName>
</protein>
<keyword evidence="3" id="KW-1185">Reference proteome</keyword>
<sequence>MRAALIGLASAIALAGCATVSQPSPDTLDAVAADYLLLQLTIGEKEDGYIDAYYGPEAVRAQAVADAPGQSLPMLEARVAALKARASAFADDGVDGIALEERRARFLAAQLTAAGTRLRMMRGETLSFADEAEGLFGVRSDLPPLASFDPLLARIERLVPGEGPLWQRIDTFQKRFDIPADRVRPVMEAAIAECKRRTREHVALPEGESFALALVTDKPWSGYNYYQGSYHSKIEVNIDLPVRIDRAIELGCHEGYPGHHAFNALLERELVNGRGWQEFSVYPLYSPQSLIAEGSANYGIELAFPDEEDVAFTRDVLAPIAGLEGLDVARYIALRDAMADLAAARYTIASRYLSGEVDADEALALLQRYQLASPERARQSLAFIDTYRSYIINYGLGRDMVRAAIEAGEADEDLRWRRMERLLSEPVLPSDLVAMAGEET</sequence>
<evidence type="ECO:0000313" key="2">
    <source>
        <dbReference type="EMBL" id="WWA46468.1"/>
    </source>
</evidence>
<name>A0ABZ2D089_9SPHN</name>
<gene>
    <name evidence="2" type="ORF">V5F89_09245</name>
</gene>
<proteinExistence type="predicted"/>
<evidence type="ECO:0000256" key="1">
    <source>
        <dbReference type="SAM" id="SignalP"/>
    </source>
</evidence>